<reference evidence="3" key="1">
    <citation type="journal article" date="2020" name="Cell">
        <title>Large-Scale Comparative Analyses of Tick Genomes Elucidate Their Genetic Diversity and Vector Capacities.</title>
        <authorList>
            <consortium name="Tick Genome and Microbiome Consortium (TIGMIC)"/>
            <person name="Jia N."/>
            <person name="Wang J."/>
            <person name="Shi W."/>
            <person name="Du L."/>
            <person name="Sun Y."/>
            <person name="Zhan W."/>
            <person name="Jiang J.F."/>
            <person name="Wang Q."/>
            <person name="Zhang B."/>
            <person name="Ji P."/>
            <person name="Bell-Sakyi L."/>
            <person name="Cui X.M."/>
            <person name="Yuan T.T."/>
            <person name="Jiang B.G."/>
            <person name="Yang W.F."/>
            <person name="Lam T.T."/>
            <person name="Chang Q.C."/>
            <person name="Ding S.J."/>
            <person name="Wang X.J."/>
            <person name="Zhu J.G."/>
            <person name="Ruan X.D."/>
            <person name="Zhao L."/>
            <person name="Wei J.T."/>
            <person name="Ye R.Z."/>
            <person name="Que T.C."/>
            <person name="Du C.H."/>
            <person name="Zhou Y.H."/>
            <person name="Cheng J.X."/>
            <person name="Dai P.F."/>
            <person name="Guo W.B."/>
            <person name="Han X.H."/>
            <person name="Huang E.J."/>
            <person name="Li L.F."/>
            <person name="Wei W."/>
            <person name="Gao Y.C."/>
            <person name="Liu J.Z."/>
            <person name="Shao H.Z."/>
            <person name="Wang X."/>
            <person name="Wang C.C."/>
            <person name="Yang T.C."/>
            <person name="Huo Q.B."/>
            <person name="Li W."/>
            <person name="Chen H.Y."/>
            <person name="Chen S.E."/>
            <person name="Zhou L.G."/>
            <person name="Ni X.B."/>
            <person name="Tian J.H."/>
            <person name="Sheng Y."/>
            <person name="Liu T."/>
            <person name="Pan Y.S."/>
            <person name="Xia L.Y."/>
            <person name="Li J."/>
            <person name="Zhao F."/>
            <person name="Cao W.C."/>
        </authorList>
    </citation>
    <scope>NUCLEOTIDE SEQUENCE</scope>
    <source>
        <strain evidence="3">Rmic-2018</strain>
    </source>
</reference>
<dbReference type="Proteomes" id="UP000821866">
    <property type="component" value="Chromosome 3"/>
</dbReference>
<keyword evidence="2" id="KW-0472">Membrane</keyword>
<organism evidence="3 4">
    <name type="scientific">Rhipicephalus microplus</name>
    <name type="common">Cattle tick</name>
    <name type="synonym">Boophilus microplus</name>
    <dbReference type="NCBI Taxonomy" id="6941"/>
    <lineage>
        <taxon>Eukaryota</taxon>
        <taxon>Metazoa</taxon>
        <taxon>Ecdysozoa</taxon>
        <taxon>Arthropoda</taxon>
        <taxon>Chelicerata</taxon>
        <taxon>Arachnida</taxon>
        <taxon>Acari</taxon>
        <taxon>Parasitiformes</taxon>
        <taxon>Ixodida</taxon>
        <taxon>Ixodoidea</taxon>
        <taxon>Ixodidae</taxon>
        <taxon>Rhipicephalinae</taxon>
        <taxon>Rhipicephalus</taxon>
        <taxon>Boophilus</taxon>
    </lineage>
</organism>
<protein>
    <recommendedName>
        <fullName evidence="5">Transmembrane protein</fullName>
    </recommendedName>
</protein>
<keyword evidence="2" id="KW-1133">Transmembrane helix</keyword>
<dbReference type="AlphaFoldDB" id="A0A9J6ECH4"/>
<evidence type="ECO:0000256" key="2">
    <source>
        <dbReference type="SAM" id="Phobius"/>
    </source>
</evidence>
<evidence type="ECO:0000313" key="3">
    <source>
        <dbReference type="EMBL" id="KAH8032054.1"/>
    </source>
</evidence>
<proteinExistence type="predicted"/>
<feature type="region of interest" description="Disordered" evidence="1">
    <location>
        <begin position="156"/>
        <end position="252"/>
    </location>
</feature>
<feature type="compositionally biased region" description="Basic and acidic residues" evidence="1">
    <location>
        <begin position="178"/>
        <end position="189"/>
    </location>
</feature>
<evidence type="ECO:0000313" key="4">
    <source>
        <dbReference type="Proteomes" id="UP000821866"/>
    </source>
</evidence>
<keyword evidence="4" id="KW-1185">Reference proteome</keyword>
<name>A0A9J6ECH4_RHIMP</name>
<evidence type="ECO:0008006" key="5">
    <source>
        <dbReference type="Google" id="ProtNLM"/>
    </source>
</evidence>
<reference evidence="3" key="2">
    <citation type="submission" date="2021-09" db="EMBL/GenBank/DDBJ databases">
        <authorList>
            <person name="Jia N."/>
            <person name="Wang J."/>
            <person name="Shi W."/>
            <person name="Du L."/>
            <person name="Sun Y."/>
            <person name="Zhan W."/>
            <person name="Jiang J."/>
            <person name="Wang Q."/>
            <person name="Zhang B."/>
            <person name="Ji P."/>
            <person name="Sakyi L.B."/>
            <person name="Cui X."/>
            <person name="Yuan T."/>
            <person name="Jiang B."/>
            <person name="Yang W."/>
            <person name="Lam T.T.-Y."/>
            <person name="Chang Q."/>
            <person name="Ding S."/>
            <person name="Wang X."/>
            <person name="Zhu J."/>
            <person name="Ruan X."/>
            <person name="Zhao L."/>
            <person name="Wei J."/>
            <person name="Que T."/>
            <person name="Du C."/>
            <person name="Cheng J."/>
            <person name="Dai P."/>
            <person name="Han X."/>
            <person name="Huang E."/>
            <person name="Gao Y."/>
            <person name="Liu J."/>
            <person name="Shao H."/>
            <person name="Ye R."/>
            <person name="Li L."/>
            <person name="Wei W."/>
            <person name="Wang X."/>
            <person name="Wang C."/>
            <person name="Huo Q."/>
            <person name="Li W."/>
            <person name="Guo W."/>
            <person name="Chen H."/>
            <person name="Chen S."/>
            <person name="Zhou L."/>
            <person name="Zhou L."/>
            <person name="Ni X."/>
            <person name="Tian J."/>
            <person name="Zhou Y."/>
            <person name="Sheng Y."/>
            <person name="Liu T."/>
            <person name="Pan Y."/>
            <person name="Xia L."/>
            <person name="Li J."/>
            <person name="Zhao F."/>
            <person name="Cao W."/>
        </authorList>
    </citation>
    <scope>NUCLEOTIDE SEQUENCE</scope>
    <source>
        <strain evidence="3">Rmic-2018</strain>
        <tissue evidence="3">Larvae</tissue>
    </source>
</reference>
<sequence>MGMRRRFLPQARSFGKSLRGRKRPGSNIRFPFSRHNASAFLRAFAESTTAPISFRLFVFARLWLLLPLYCGLQSSGALELVERTAISRLSRGRSRCRLQSKLRRERSHQPQLPADQQQLLLRQLFETQRRQVLLHSLALLSRAALAPMTRAGGVATDGAASGNNGDAGGAANGVRVVSRRDDQRHRDDGEQPPPVGQASSRQGCPAGEADAGQAAPAGPSGPQPDQGRRSNAGRGWTGRRSPAPVASAAGGVFRGRRDIRLPRGLPQSLDGKRGTAAGTTRTGLGFGLAIYLGCAWLTLHFARFILQPLRRLQIARILSVVLCLRELPHEWTCVIGRETLG</sequence>
<evidence type="ECO:0000256" key="1">
    <source>
        <dbReference type="SAM" id="MobiDB-lite"/>
    </source>
</evidence>
<accession>A0A9J6ECH4</accession>
<gene>
    <name evidence="3" type="ORF">HPB51_022802</name>
</gene>
<comment type="caution">
    <text evidence="3">The sequence shown here is derived from an EMBL/GenBank/DDBJ whole genome shotgun (WGS) entry which is preliminary data.</text>
</comment>
<keyword evidence="2" id="KW-0812">Transmembrane</keyword>
<feature type="compositionally biased region" description="Low complexity" evidence="1">
    <location>
        <begin position="205"/>
        <end position="225"/>
    </location>
</feature>
<dbReference type="EMBL" id="JABSTU010000005">
    <property type="protein sequence ID" value="KAH8032054.1"/>
    <property type="molecule type" value="Genomic_DNA"/>
</dbReference>
<feature type="transmembrane region" description="Helical" evidence="2">
    <location>
        <begin position="284"/>
        <end position="306"/>
    </location>
</feature>